<evidence type="ECO:0000259" key="6">
    <source>
        <dbReference type="Pfam" id="PF12627"/>
    </source>
</evidence>
<dbReference type="Pfam" id="PF12627">
    <property type="entry name" value="PolyA_pol_RNAbd"/>
    <property type="match status" value="1"/>
</dbReference>
<feature type="domain" description="tRNA nucleotidyltransferase/poly(A) polymerase RNA and SrmB- binding" evidence="6">
    <location>
        <begin position="206"/>
        <end position="257"/>
    </location>
</feature>
<evidence type="ECO:0000256" key="3">
    <source>
        <dbReference type="ARBA" id="ARBA00022884"/>
    </source>
</evidence>
<dbReference type="InterPro" id="IPR043519">
    <property type="entry name" value="NT_sf"/>
</dbReference>
<dbReference type="PANTHER" id="PTHR13734:SF5">
    <property type="entry name" value="CCA TRNA NUCLEOTIDYLTRANSFERASE, MITOCHONDRIAL"/>
    <property type="match status" value="1"/>
</dbReference>
<keyword evidence="1" id="KW-0808">Transferase</keyword>
<dbReference type="PANTHER" id="PTHR13734">
    <property type="entry name" value="TRNA-NUCLEOTIDYLTRANSFERASE"/>
    <property type="match status" value="1"/>
</dbReference>
<reference evidence="7" key="1">
    <citation type="journal article" date="2015" name="Nature">
        <title>Complex archaea that bridge the gap between prokaryotes and eukaryotes.</title>
        <authorList>
            <person name="Spang A."/>
            <person name="Saw J.H."/>
            <person name="Jorgensen S.L."/>
            <person name="Zaremba-Niedzwiedzka K."/>
            <person name="Martijn J."/>
            <person name="Lind A.E."/>
            <person name="van Eijk R."/>
            <person name="Schleper C."/>
            <person name="Guy L."/>
            <person name="Ettema T.J."/>
        </authorList>
    </citation>
    <scope>NUCLEOTIDE SEQUENCE</scope>
</reference>
<dbReference type="SUPFAM" id="SSF81891">
    <property type="entry name" value="Poly A polymerase C-terminal region-like"/>
    <property type="match status" value="1"/>
</dbReference>
<dbReference type="EMBL" id="LAZR01007234">
    <property type="protein sequence ID" value="KKM86569.1"/>
    <property type="molecule type" value="Genomic_DNA"/>
</dbReference>
<accession>A0A0F9KW46</accession>
<dbReference type="CDD" id="cd00077">
    <property type="entry name" value="HDc"/>
    <property type="match status" value="1"/>
</dbReference>
<gene>
    <name evidence="7" type="ORF">LCGC14_1277710</name>
</gene>
<proteinExistence type="predicted"/>
<dbReference type="NCBIfam" id="TIGR00277">
    <property type="entry name" value="HDIG"/>
    <property type="match status" value="1"/>
</dbReference>
<dbReference type="GO" id="GO:0001680">
    <property type="term" value="P:tRNA 3'-terminal CCA addition"/>
    <property type="evidence" value="ECO:0007669"/>
    <property type="project" value="TreeGrafter"/>
</dbReference>
<dbReference type="Gene3D" id="1.10.3090.10">
    <property type="entry name" value="cca-adding enzyme, domain 2"/>
    <property type="match status" value="1"/>
</dbReference>
<name>A0A0F9KW46_9ZZZZ</name>
<evidence type="ECO:0000256" key="1">
    <source>
        <dbReference type="ARBA" id="ARBA00022679"/>
    </source>
</evidence>
<dbReference type="GO" id="GO:0000166">
    <property type="term" value="F:nucleotide binding"/>
    <property type="evidence" value="ECO:0007669"/>
    <property type="project" value="UniProtKB-KW"/>
</dbReference>
<evidence type="ECO:0000256" key="2">
    <source>
        <dbReference type="ARBA" id="ARBA00022741"/>
    </source>
</evidence>
<comment type="caution">
    <text evidence="7">The sequence shown here is derived from an EMBL/GenBank/DDBJ whole genome shotgun (WGS) entry which is preliminary data.</text>
</comment>
<organism evidence="7">
    <name type="scientific">marine sediment metagenome</name>
    <dbReference type="NCBI Taxonomy" id="412755"/>
    <lineage>
        <taxon>unclassified sequences</taxon>
        <taxon>metagenomes</taxon>
        <taxon>ecological metagenomes</taxon>
    </lineage>
</organism>
<dbReference type="Gene3D" id="3.30.460.10">
    <property type="entry name" value="Beta Polymerase, domain 2"/>
    <property type="match status" value="1"/>
</dbReference>
<keyword evidence="3" id="KW-0694">RNA-binding</keyword>
<evidence type="ECO:0000313" key="7">
    <source>
        <dbReference type="EMBL" id="KKM86569.1"/>
    </source>
</evidence>
<dbReference type="Pfam" id="PF01966">
    <property type="entry name" value="HD"/>
    <property type="match status" value="1"/>
</dbReference>
<feature type="domain" description="HD" evidence="5">
    <location>
        <begin position="288"/>
        <end position="361"/>
    </location>
</feature>
<sequence length="477" mass="53831">MNLLLEAAKEQLAVDFLRQQIKSSRWQGKVYLAGGAVRDELMGLPIKDIDLVVDMPDGGIEFAKWLTRKLGIYSSSNPITYPKFGTAKLNLRGVKFKGVDLSSIDIEVVMPRTEKYTFGSRKPEVGTGTLAQDVERRDFTVNSLLKDLTTGEIKDLTGQGKRDIERGVIQTPLDPDIIFKDDPLRMLRAIRFTVKYNWKLPFFMIKGIKRNAHMLKHISAERIRDELDKMIVTGNPDKAIRLLQITTLSKYVMPELDLLIGLAQNKYHKWDANKHTLEVLKGTPPTVVTRLAALFHDIGKAETKEITDDAIHFYRHEEVGATITRDIMKRLKYPKKIIDAVVVAVGQHMRLKSSGKEGEIVSDKALRKLQADLGDHLEHTLDLMHADNTAHATEYSLEKQIPGIRKRLKNLKAATSGNVRPEIPIDGHDVMQATGVRPGPIVKTLLDVVIDQWYENPAISRQQALDLIEKTLKDMAK</sequence>
<protein>
    <recommendedName>
        <fullName evidence="8">HD domain-containing protein</fullName>
    </recommendedName>
</protein>
<dbReference type="Pfam" id="PF01743">
    <property type="entry name" value="PolyA_pol"/>
    <property type="match status" value="1"/>
</dbReference>
<dbReference type="InterPro" id="IPR002646">
    <property type="entry name" value="PolA_pol_head_dom"/>
</dbReference>
<keyword evidence="2" id="KW-0547">Nucleotide-binding</keyword>
<dbReference type="GO" id="GO:0003723">
    <property type="term" value="F:RNA binding"/>
    <property type="evidence" value="ECO:0007669"/>
    <property type="project" value="UniProtKB-KW"/>
</dbReference>
<dbReference type="InterPro" id="IPR006675">
    <property type="entry name" value="HDIG_dom"/>
</dbReference>
<dbReference type="GO" id="GO:0016779">
    <property type="term" value="F:nucleotidyltransferase activity"/>
    <property type="evidence" value="ECO:0007669"/>
    <property type="project" value="InterPro"/>
</dbReference>
<evidence type="ECO:0008006" key="8">
    <source>
        <dbReference type="Google" id="ProtNLM"/>
    </source>
</evidence>
<dbReference type="InterPro" id="IPR032828">
    <property type="entry name" value="PolyA_RNA-bd"/>
</dbReference>
<feature type="domain" description="Poly A polymerase head" evidence="4">
    <location>
        <begin position="30"/>
        <end position="169"/>
    </location>
</feature>
<evidence type="ECO:0000259" key="4">
    <source>
        <dbReference type="Pfam" id="PF01743"/>
    </source>
</evidence>
<evidence type="ECO:0000259" key="5">
    <source>
        <dbReference type="Pfam" id="PF01966"/>
    </source>
</evidence>
<dbReference type="CDD" id="cd05398">
    <property type="entry name" value="NT_ClassII-CCAase"/>
    <property type="match status" value="1"/>
</dbReference>
<dbReference type="SUPFAM" id="SSF81301">
    <property type="entry name" value="Nucleotidyltransferase"/>
    <property type="match status" value="1"/>
</dbReference>
<dbReference type="InterPro" id="IPR003607">
    <property type="entry name" value="HD/PDEase_dom"/>
</dbReference>
<dbReference type="InterPro" id="IPR006674">
    <property type="entry name" value="HD_domain"/>
</dbReference>
<dbReference type="AlphaFoldDB" id="A0A0F9KW46"/>